<evidence type="ECO:0000313" key="2">
    <source>
        <dbReference type="Proteomes" id="UP001234297"/>
    </source>
</evidence>
<dbReference type="Proteomes" id="UP001234297">
    <property type="component" value="Chromosome 9"/>
</dbReference>
<gene>
    <name evidence="1" type="ORF">MRB53_029232</name>
</gene>
<evidence type="ECO:0000313" key="1">
    <source>
        <dbReference type="EMBL" id="KAJ8620703.1"/>
    </source>
</evidence>
<comment type="caution">
    <text evidence="1">The sequence shown here is derived from an EMBL/GenBank/DDBJ whole genome shotgun (WGS) entry which is preliminary data.</text>
</comment>
<organism evidence="1 2">
    <name type="scientific">Persea americana</name>
    <name type="common">Avocado</name>
    <dbReference type="NCBI Taxonomy" id="3435"/>
    <lineage>
        <taxon>Eukaryota</taxon>
        <taxon>Viridiplantae</taxon>
        <taxon>Streptophyta</taxon>
        <taxon>Embryophyta</taxon>
        <taxon>Tracheophyta</taxon>
        <taxon>Spermatophyta</taxon>
        <taxon>Magnoliopsida</taxon>
        <taxon>Magnoliidae</taxon>
        <taxon>Laurales</taxon>
        <taxon>Lauraceae</taxon>
        <taxon>Persea</taxon>
    </lineage>
</organism>
<reference evidence="1 2" key="1">
    <citation type="journal article" date="2022" name="Hortic Res">
        <title>A haplotype resolved chromosomal level avocado genome allows analysis of novel avocado genes.</title>
        <authorList>
            <person name="Nath O."/>
            <person name="Fletcher S.J."/>
            <person name="Hayward A."/>
            <person name="Shaw L.M."/>
            <person name="Masouleh A.K."/>
            <person name="Furtado A."/>
            <person name="Henry R.J."/>
            <person name="Mitter N."/>
        </authorList>
    </citation>
    <scope>NUCLEOTIDE SEQUENCE [LARGE SCALE GENOMIC DNA]</scope>
    <source>
        <strain evidence="2">cv. Hass</strain>
    </source>
</reference>
<keyword evidence="2" id="KW-1185">Reference proteome</keyword>
<sequence length="384" mass="42134">MLGRVGCVEEAEAFIEEMDEEPNGGGVGALFGACRMLGNLDVAERLAEILYGKGGSSWRDELFYKGLLLPLHLSPRISMVRTLLASSSSSSSSDTTTTASRDSTGSSNSSSSSFSGDDHLLRLAGLDSARPSSATEEEEEFKKPHQPKKAKYFSLSKKFSSVFLRKDNRNDSVCAAANGSGKGITTTAREVFKKYVKKVKPLCEKLSPKHKTVVPSVTVGRAFEQKNPRYPLSFSGNLRYPRRRNYISSCPTSMRSSPNHSGVLRIGSGSYSDPSSIEELQSAIQGAIAHCKNSMVSDFNQRPIVIGLEFKSFLSEGLTFYRGNASGSGILHPPQLLGRKHSVDFERYRILTAETVKGNKWQTWQVTVAPSPNLELRWGEGWEE</sequence>
<proteinExistence type="predicted"/>
<dbReference type="EMBL" id="CM056817">
    <property type="protein sequence ID" value="KAJ8620703.1"/>
    <property type="molecule type" value="Genomic_DNA"/>
</dbReference>
<accession>A0ACC2KI69</accession>
<protein>
    <submittedName>
        <fullName evidence="1">Uncharacterized protein</fullName>
    </submittedName>
</protein>
<name>A0ACC2KI69_PERAE</name>